<dbReference type="AlphaFoldDB" id="A0AAD8KUG2"/>
<gene>
    <name evidence="1" type="ORF">QVD17_11498</name>
</gene>
<reference evidence="1" key="1">
    <citation type="journal article" date="2023" name="bioRxiv">
        <title>Improved chromosome-level genome assembly for marigold (Tagetes erecta).</title>
        <authorList>
            <person name="Jiang F."/>
            <person name="Yuan L."/>
            <person name="Wang S."/>
            <person name="Wang H."/>
            <person name="Xu D."/>
            <person name="Wang A."/>
            <person name="Fan W."/>
        </authorList>
    </citation>
    <scope>NUCLEOTIDE SEQUENCE</scope>
    <source>
        <strain evidence="1">WSJ</strain>
        <tissue evidence="1">Leaf</tissue>
    </source>
</reference>
<protein>
    <submittedName>
        <fullName evidence="1">Uncharacterized protein</fullName>
    </submittedName>
</protein>
<dbReference type="PANTHER" id="PTHR34560">
    <property type="entry name" value="POLYKETIDE CYCLASE/DEHYDRASE/LIPID TRANSPORT SUPERFAMILY PROTEIN"/>
    <property type="match status" value="1"/>
</dbReference>
<comment type="caution">
    <text evidence="1">The sequence shown here is derived from an EMBL/GenBank/DDBJ whole genome shotgun (WGS) entry which is preliminary data.</text>
</comment>
<accession>A0AAD8KUG2</accession>
<dbReference type="InterPro" id="IPR023393">
    <property type="entry name" value="START-like_dom_sf"/>
</dbReference>
<dbReference type="PANTHER" id="PTHR34560:SF1">
    <property type="entry name" value="START DOMAIN-CONTAINING PROTEIN"/>
    <property type="match status" value="1"/>
</dbReference>
<keyword evidence="2" id="KW-1185">Reference proteome</keyword>
<evidence type="ECO:0000313" key="1">
    <source>
        <dbReference type="EMBL" id="KAK1429292.1"/>
    </source>
</evidence>
<dbReference type="EMBL" id="JAUHHV010000003">
    <property type="protein sequence ID" value="KAK1429292.1"/>
    <property type="molecule type" value="Genomic_DNA"/>
</dbReference>
<dbReference type="Gene3D" id="3.30.530.20">
    <property type="match status" value="1"/>
</dbReference>
<sequence length="490" mass="55813">MSKSTQEINDNVVQKRTNEVANFLSMLRSASGNAGESSTANEIPHGGWKIKEDSEDCRVMYREGPAGTPFHTLLVEGYVDGPLDVCLCISWEAGLYQKWWPQFSIPTFKTVYSDCVKKIRMGEHVSLMRMKLSWPVSAREALVHFVSLDYFQDGLIIVLWNSIPETDNIDISTHGFTKDGIPDVENITRLDVVGGLALQKVSASRSYFRTITNMDIKIDFVPPAVINFVSRQILGSGFKLFKKKVASVTKGDEDFKKVLKEPFYSRIREALYSENNTSNGVLEQKQNKIVDGVLERKENKTIDGNLDEKEIKIDQPKEHCTTKEEVKYQRPVSEIEEVEETLRSHKDDNDDNDTSNEIFLDCESEITISPEVKQALGTLKRVISAFREIGLNPRSLSLSRLVNSVFTYLEDNKSNDHEYFVNESTKRNLQESRNTFSSHSSRYKVHEVVLAENNDINREIKIGGKSGLTQKKFKKQRFCCINFTFGRLNS</sequence>
<dbReference type="SUPFAM" id="SSF55961">
    <property type="entry name" value="Bet v1-like"/>
    <property type="match status" value="1"/>
</dbReference>
<evidence type="ECO:0000313" key="2">
    <source>
        <dbReference type="Proteomes" id="UP001229421"/>
    </source>
</evidence>
<organism evidence="1 2">
    <name type="scientific">Tagetes erecta</name>
    <name type="common">African marigold</name>
    <dbReference type="NCBI Taxonomy" id="13708"/>
    <lineage>
        <taxon>Eukaryota</taxon>
        <taxon>Viridiplantae</taxon>
        <taxon>Streptophyta</taxon>
        <taxon>Embryophyta</taxon>
        <taxon>Tracheophyta</taxon>
        <taxon>Spermatophyta</taxon>
        <taxon>Magnoliopsida</taxon>
        <taxon>eudicotyledons</taxon>
        <taxon>Gunneridae</taxon>
        <taxon>Pentapetalae</taxon>
        <taxon>asterids</taxon>
        <taxon>campanulids</taxon>
        <taxon>Asterales</taxon>
        <taxon>Asteraceae</taxon>
        <taxon>Asteroideae</taxon>
        <taxon>Heliantheae alliance</taxon>
        <taxon>Tageteae</taxon>
        <taxon>Tagetes</taxon>
    </lineage>
</organism>
<dbReference type="Proteomes" id="UP001229421">
    <property type="component" value="Unassembled WGS sequence"/>
</dbReference>
<name>A0AAD8KUG2_TARER</name>
<proteinExistence type="predicted"/>